<dbReference type="NCBIfam" id="TIGR00360">
    <property type="entry name" value="ComEC_N-term"/>
    <property type="match status" value="1"/>
</dbReference>
<evidence type="ECO:0000256" key="3">
    <source>
        <dbReference type="ARBA" id="ARBA00022692"/>
    </source>
</evidence>
<evidence type="ECO:0000256" key="5">
    <source>
        <dbReference type="ARBA" id="ARBA00023136"/>
    </source>
</evidence>
<dbReference type="Proteomes" id="UP000249499">
    <property type="component" value="Chromosome"/>
</dbReference>
<dbReference type="PANTHER" id="PTHR30619">
    <property type="entry name" value="DNA INTERNALIZATION/COMPETENCE PROTEIN COMEC/REC2"/>
    <property type="match status" value="1"/>
</dbReference>
<dbReference type="PANTHER" id="PTHR30619:SF1">
    <property type="entry name" value="RECOMBINATION PROTEIN 2"/>
    <property type="match status" value="1"/>
</dbReference>
<evidence type="ECO:0000256" key="2">
    <source>
        <dbReference type="ARBA" id="ARBA00022475"/>
    </source>
</evidence>
<keyword evidence="5 7" id="KW-0472">Membrane</keyword>
<evidence type="ECO:0000313" key="10">
    <source>
        <dbReference type="EMBL" id="WFR96715.1"/>
    </source>
</evidence>
<dbReference type="EMBL" id="CP117255">
    <property type="protein sequence ID" value="WFR96715.1"/>
    <property type="molecule type" value="Genomic_DNA"/>
</dbReference>
<dbReference type="InterPro" id="IPR004477">
    <property type="entry name" value="ComEC_N"/>
</dbReference>
<sequence>MAELDARERQGHRQAFLGLAERSRATVNAVAKLARMPARTQHAVPLPKRAALAFERWRIVTAGMLAEEAAHGRATLFAPIYIGCGAIVWFELPGNPPVTGIAASFLVLAAVCVLKHNLSPALRHLSFAVALGLLGMLLAECETWRASTIMLDTPVTTTITGQVQRREVDAKGRWRYVLDLLATDAPVVRRPPEQISVLVRGQDVPFELGDVVEGRARLSPPAGPALPGLHDFAFTAYFEGTGANGFFYGTPQLIMASADDTSERTTLQKIDRWLTGLRGSIGDRIRSILPGDTGAFAASLVNDERRAISPETTDALRVSGLAHIIAISGLNMALSAGIFYVGLRHALSLFPGLAQAFPTKKIAAVGALITVTAYYFISGFGVSAERAFIMMAIMLVAVLFDRPSFSLRNVALSAIAILVLSPSQILGPSFQMSYAATIALVSGYSLWKRRPPRERRFAAFRAPMPVRAVSRFFTGIAMTSFIGGASTAIFSIEHFHRLATYGLVANLAAMPVVSFIVMPVGMLAMLMMPFGLDGVFWLITGWGLDIVMVIAKTVAAWGGNVPFARLPAGLFQTIIAGFLLMTVLRTPMRHAGALLIAASVTFAALQPSPQRSELLISEDGELVALFRKGRLERNRERPPDFIYQQWQRALPVSEDTPPQMLPPDNSTPPHSVRGQPLNRMDAEHQATLRLAMETALDSAVDGGFACHGRDWCVAMLETGAMLVTISDAAYLGPACDTADIVITPVRIRLDRCRSGAALYTGASLRKTGSIEVDLSAPQPEVITAFSALDRPWERHRAYDWRKPAFIGTDATSPVSDTGG</sequence>
<keyword evidence="2" id="KW-1003">Cell membrane</keyword>
<gene>
    <name evidence="10" type="ORF">PR017_06230</name>
</gene>
<feature type="transmembrane region" description="Helical" evidence="7">
    <location>
        <begin position="320"/>
        <end position="341"/>
    </location>
</feature>
<dbReference type="AlphaFoldDB" id="A0AAF1KT38"/>
<feature type="transmembrane region" description="Helical" evidence="7">
    <location>
        <begin position="431"/>
        <end position="447"/>
    </location>
</feature>
<dbReference type="Pfam" id="PF13567">
    <property type="entry name" value="DUF4131"/>
    <property type="match status" value="1"/>
</dbReference>
<reference evidence="11" key="2">
    <citation type="journal article" date="2023" name="MicrobiologyOpen">
        <title>Genomics of the tumorigenes clade of the family Rhizobiaceae and description of Rhizobium rhododendri sp. nov.</title>
        <authorList>
            <person name="Kuzmanovic N."/>
            <person name="diCenzo G.C."/>
            <person name="Bunk B."/>
            <person name="Sproeer C."/>
            <person name="Fruehling A."/>
            <person name="Neumann-Schaal M."/>
            <person name="Overmann J."/>
            <person name="Smalla K."/>
        </authorList>
    </citation>
    <scope>NUCLEOTIDE SEQUENCE [LARGE SCALE GENOMIC DNA]</scope>
    <source>
        <strain evidence="11">1078</strain>
    </source>
</reference>
<feature type="transmembrane region" description="Helical" evidence="7">
    <location>
        <begin position="468"/>
        <end position="492"/>
    </location>
</feature>
<keyword evidence="3 7" id="KW-0812">Transmembrane</keyword>
<evidence type="ECO:0000256" key="4">
    <source>
        <dbReference type="ARBA" id="ARBA00022989"/>
    </source>
</evidence>
<evidence type="ECO:0000259" key="8">
    <source>
        <dbReference type="Pfam" id="PF03772"/>
    </source>
</evidence>
<feature type="transmembrane region" description="Helical" evidence="7">
    <location>
        <begin position="498"/>
        <end position="523"/>
    </location>
</feature>
<feature type="transmembrane region" description="Helical" evidence="7">
    <location>
        <begin position="98"/>
        <end position="114"/>
    </location>
</feature>
<feature type="transmembrane region" description="Helical" evidence="7">
    <location>
        <begin position="362"/>
        <end position="377"/>
    </location>
</feature>
<feature type="transmembrane region" description="Helical" evidence="7">
    <location>
        <begin position="74"/>
        <end position="92"/>
    </location>
</feature>
<dbReference type="KEGG" id="rtu:PR017_06230"/>
<comment type="subcellular location">
    <subcellularLocation>
        <location evidence="1">Cell membrane</location>
        <topology evidence="1">Multi-pass membrane protein</topology>
    </subcellularLocation>
</comment>
<dbReference type="InterPro" id="IPR052159">
    <property type="entry name" value="Competence_DNA_uptake"/>
</dbReference>
<feature type="region of interest" description="Disordered" evidence="6">
    <location>
        <begin position="653"/>
        <end position="675"/>
    </location>
</feature>
<evidence type="ECO:0000256" key="7">
    <source>
        <dbReference type="SAM" id="Phobius"/>
    </source>
</evidence>
<keyword evidence="4 7" id="KW-1133">Transmembrane helix</keyword>
<protein>
    <submittedName>
        <fullName evidence="10">ComEC/Rec2 family competence protein</fullName>
    </submittedName>
</protein>
<feature type="domain" description="DUF4131" evidence="9">
    <location>
        <begin position="96"/>
        <end position="250"/>
    </location>
</feature>
<name>A0AAF1KT38_9HYPH</name>
<feature type="transmembrane region" description="Helical" evidence="7">
    <location>
        <begin position="535"/>
        <end position="557"/>
    </location>
</feature>
<evidence type="ECO:0000313" key="11">
    <source>
        <dbReference type="Proteomes" id="UP000249499"/>
    </source>
</evidence>
<feature type="domain" description="ComEC/Rec2-related protein" evidence="8">
    <location>
        <begin position="304"/>
        <end position="585"/>
    </location>
</feature>
<accession>A0AAF1KT38</accession>
<reference evidence="10 11" key="1">
    <citation type="journal article" date="2018" name="Sci. Rep.">
        <title>Rhizobium tumorigenes sp. nov., a novel plant tumorigenic bacterium isolated from cane gall tumors on thornless blackberry.</title>
        <authorList>
            <person name="Kuzmanovi N."/>
            <person name="Smalla K."/>
            <person name="Gronow S."/>
            <person name="PuBawska J."/>
        </authorList>
    </citation>
    <scope>NUCLEOTIDE SEQUENCE [LARGE SCALE GENOMIC DNA]</scope>
    <source>
        <strain evidence="10 11">1078</strain>
    </source>
</reference>
<dbReference type="RefSeq" id="WP_111215538.1">
    <property type="nucleotide sequence ID" value="NZ_CP117255.1"/>
</dbReference>
<dbReference type="GO" id="GO:0005886">
    <property type="term" value="C:plasma membrane"/>
    <property type="evidence" value="ECO:0007669"/>
    <property type="project" value="UniProtKB-SubCell"/>
</dbReference>
<dbReference type="Pfam" id="PF03772">
    <property type="entry name" value="Competence"/>
    <property type="match status" value="1"/>
</dbReference>
<feature type="transmembrane region" description="Helical" evidence="7">
    <location>
        <begin position="563"/>
        <end position="584"/>
    </location>
</feature>
<feature type="transmembrane region" description="Helical" evidence="7">
    <location>
        <begin position="407"/>
        <end position="425"/>
    </location>
</feature>
<keyword evidence="11" id="KW-1185">Reference proteome</keyword>
<proteinExistence type="predicted"/>
<evidence type="ECO:0000256" key="6">
    <source>
        <dbReference type="SAM" id="MobiDB-lite"/>
    </source>
</evidence>
<evidence type="ECO:0000259" key="9">
    <source>
        <dbReference type="Pfam" id="PF13567"/>
    </source>
</evidence>
<dbReference type="InterPro" id="IPR025405">
    <property type="entry name" value="DUF4131"/>
</dbReference>
<evidence type="ECO:0000256" key="1">
    <source>
        <dbReference type="ARBA" id="ARBA00004651"/>
    </source>
</evidence>
<organism evidence="10 11">
    <name type="scientific">Rhizobium tumorigenes</name>
    <dbReference type="NCBI Taxonomy" id="2041385"/>
    <lineage>
        <taxon>Bacteria</taxon>
        <taxon>Pseudomonadati</taxon>
        <taxon>Pseudomonadota</taxon>
        <taxon>Alphaproteobacteria</taxon>
        <taxon>Hyphomicrobiales</taxon>
        <taxon>Rhizobiaceae</taxon>
        <taxon>Rhizobium/Agrobacterium group</taxon>
        <taxon>Rhizobium</taxon>
    </lineage>
</organism>